<feature type="region of interest" description="Disordered" evidence="1">
    <location>
        <begin position="61"/>
        <end position="132"/>
    </location>
</feature>
<evidence type="ECO:0000256" key="1">
    <source>
        <dbReference type="SAM" id="MobiDB-lite"/>
    </source>
</evidence>
<keyword evidence="3" id="KW-1185">Reference proteome</keyword>
<dbReference type="Proteomes" id="UP000836402">
    <property type="component" value="Unassembled WGS sequence"/>
</dbReference>
<feature type="region of interest" description="Disordered" evidence="1">
    <location>
        <begin position="1"/>
        <end position="45"/>
    </location>
</feature>
<dbReference type="EMBL" id="CAJHJG010001717">
    <property type="protein sequence ID" value="CAD6914146.1"/>
    <property type="molecule type" value="Genomic_DNA"/>
</dbReference>
<reference evidence="2" key="1">
    <citation type="submission" date="2020-10" db="EMBL/GenBank/DDBJ databases">
        <authorList>
            <person name="Sedaghatjoo S."/>
        </authorList>
    </citation>
    <scope>NUCLEOTIDE SEQUENCE</scope>
    <source>
        <strain evidence="2">AZH3</strain>
    </source>
</reference>
<gene>
    <name evidence="2" type="ORF">JKIAZH3_G637</name>
</gene>
<feature type="compositionally biased region" description="Basic and acidic residues" evidence="1">
    <location>
        <begin position="26"/>
        <end position="43"/>
    </location>
</feature>
<evidence type="ECO:0000313" key="3">
    <source>
        <dbReference type="Proteomes" id="UP000836402"/>
    </source>
</evidence>
<sequence length="223" mass="24467">MLHAWQRKCFAHDTRQTKTRRKKIKRSDLSDAEKSSKLDDLRQFDPAIWPSDNFKRIKKELKKRRSSAVEEELQRVKAAIAGPSNSNSGSKRSQSGGPSGTGQQSKQPSQKKSFRDEGFSSKSAGAPCSRCGSKARHNPRECMAEHLAADPTKKTFAINNDRGQCIKRDGGQRICVSYNIGNCQFPACHHMHICCLCGKDSCSAQRCSLATGAPPPTGASAQS</sequence>
<protein>
    <recommendedName>
        <fullName evidence="4">C3H1-type domain-containing protein</fullName>
    </recommendedName>
</protein>
<feature type="compositionally biased region" description="Low complexity" evidence="1">
    <location>
        <begin position="82"/>
        <end position="111"/>
    </location>
</feature>
<accession>A0ABN7IQP4</accession>
<evidence type="ECO:0000313" key="2">
    <source>
        <dbReference type="EMBL" id="CAD6914146.1"/>
    </source>
</evidence>
<evidence type="ECO:0008006" key="4">
    <source>
        <dbReference type="Google" id="ProtNLM"/>
    </source>
</evidence>
<organism evidence="2 3">
    <name type="scientific">Tilletia caries</name>
    <name type="common">wheat bunt fungus</name>
    <dbReference type="NCBI Taxonomy" id="13290"/>
    <lineage>
        <taxon>Eukaryota</taxon>
        <taxon>Fungi</taxon>
        <taxon>Dikarya</taxon>
        <taxon>Basidiomycota</taxon>
        <taxon>Ustilaginomycotina</taxon>
        <taxon>Exobasidiomycetes</taxon>
        <taxon>Tilletiales</taxon>
        <taxon>Tilletiaceae</taxon>
        <taxon>Tilletia</taxon>
    </lineage>
</organism>
<name>A0ABN7IQP4_9BASI</name>
<proteinExistence type="predicted"/>
<comment type="caution">
    <text evidence="2">The sequence shown here is derived from an EMBL/GenBank/DDBJ whole genome shotgun (WGS) entry which is preliminary data.</text>
</comment>